<dbReference type="Pfam" id="PF00596">
    <property type="entry name" value="Aldolase_II"/>
    <property type="match status" value="1"/>
</dbReference>
<dbReference type="PANTHER" id="PTHR10672">
    <property type="entry name" value="ADDUCIN"/>
    <property type="match status" value="1"/>
</dbReference>
<sequence length="238" mass="25831">MNSPPGDEATVRRDLAAAYRLAARRGWDDIVWTHISASVPGEPGAYFINRFGLRFAEVRPDNLVKVDVQGRVVDGSGAPVNPSGFAIHGAVHAARPDAVCVMHLHTRWGQTLAALPEGLLPCSQPALRLWRRLGRHAYEGLAFDAAERARLVAALGSLDGLILENHGTLTVGRTVAEAFVLMHLLERAAQIQITAMATGRVHCVSDEVAERTQRQWIGDGSVPEGTDEWPALLRSLDD</sequence>
<dbReference type="GO" id="GO:0005996">
    <property type="term" value="P:monosaccharide metabolic process"/>
    <property type="evidence" value="ECO:0007669"/>
    <property type="project" value="UniProtKB-ARBA"/>
</dbReference>
<dbReference type="InterPro" id="IPR001303">
    <property type="entry name" value="Aldolase_II/adducin_N"/>
</dbReference>
<accession>A0A4R2L737</accession>
<evidence type="ECO:0000313" key="4">
    <source>
        <dbReference type="Proteomes" id="UP000295765"/>
    </source>
</evidence>
<dbReference type="GO" id="GO:0051015">
    <property type="term" value="F:actin filament binding"/>
    <property type="evidence" value="ECO:0007669"/>
    <property type="project" value="TreeGrafter"/>
</dbReference>
<dbReference type="NCBIfam" id="NF005451">
    <property type="entry name" value="PRK07044.1"/>
    <property type="match status" value="1"/>
</dbReference>
<dbReference type="InterPro" id="IPR051017">
    <property type="entry name" value="Aldolase-II_Adducin_sf"/>
</dbReference>
<keyword evidence="4" id="KW-1185">Reference proteome</keyword>
<comment type="caution">
    <text evidence="3">The sequence shown here is derived from an EMBL/GenBank/DDBJ whole genome shotgun (WGS) entry which is preliminary data.</text>
</comment>
<feature type="domain" description="Class II aldolase/adducin N-terminal" evidence="2">
    <location>
        <begin position="13"/>
        <end position="193"/>
    </location>
</feature>
<dbReference type="Gene3D" id="3.40.225.10">
    <property type="entry name" value="Class II aldolase/adducin N-terminal domain"/>
    <property type="match status" value="1"/>
</dbReference>
<dbReference type="EMBL" id="SLWY01000005">
    <property type="protein sequence ID" value="TCO82373.1"/>
    <property type="molecule type" value="Genomic_DNA"/>
</dbReference>
<dbReference type="InterPro" id="IPR036409">
    <property type="entry name" value="Aldolase_II/adducin_N_sf"/>
</dbReference>
<evidence type="ECO:0000313" key="3">
    <source>
        <dbReference type="EMBL" id="TCO82373.1"/>
    </source>
</evidence>
<evidence type="ECO:0000259" key="2">
    <source>
        <dbReference type="SMART" id="SM01007"/>
    </source>
</evidence>
<comment type="similarity">
    <text evidence="1">Belongs to the aldolase class II family.</text>
</comment>
<dbReference type="OrthoDB" id="8859181at2"/>
<evidence type="ECO:0000256" key="1">
    <source>
        <dbReference type="ARBA" id="ARBA00037961"/>
    </source>
</evidence>
<name>A0A4R2L737_9GAMM</name>
<dbReference type="PANTHER" id="PTHR10672:SF3">
    <property type="entry name" value="PROTEIN HU-LI TAI SHAO"/>
    <property type="match status" value="1"/>
</dbReference>
<proteinExistence type="inferred from homology"/>
<dbReference type="GO" id="GO:0005856">
    <property type="term" value="C:cytoskeleton"/>
    <property type="evidence" value="ECO:0007669"/>
    <property type="project" value="TreeGrafter"/>
</dbReference>
<dbReference type="SUPFAM" id="SSF53639">
    <property type="entry name" value="AraD/HMP-PK domain-like"/>
    <property type="match status" value="1"/>
</dbReference>
<organism evidence="3 4">
    <name type="scientific">Plasticicumulans lactativorans</name>
    <dbReference type="NCBI Taxonomy" id="1133106"/>
    <lineage>
        <taxon>Bacteria</taxon>
        <taxon>Pseudomonadati</taxon>
        <taxon>Pseudomonadota</taxon>
        <taxon>Gammaproteobacteria</taxon>
        <taxon>Candidatus Competibacteraceae</taxon>
        <taxon>Plasticicumulans</taxon>
    </lineage>
</organism>
<protein>
    <submittedName>
        <fullName evidence="3">Ribulose-5-phosphate 4-epimerase/fuculose-1-phosphate aldolase</fullName>
    </submittedName>
</protein>
<dbReference type="SMART" id="SM01007">
    <property type="entry name" value="Aldolase_II"/>
    <property type="match status" value="1"/>
</dbReference>
<dbReference type="AlphaFoldDB" id="A0A4R2L737"/>
<gene>
    <name evidence="3" type="ORF">EV699_105163</name>
</gene>
<dbReference type="RefSeq" id="WP_132539747.1">
    <property type="nucleotide sequence ID" value="NZ_SLWY01000005.1"/>
</dbReference>
<reference evidence="3 4" key="1">
    <citation type="submission" date="2019-03" db="EMBL/GenBank/DDBJ databases">
        <title>Genomic Encyclopedia of Type Strains, Phase IV (KMG-IV): sequencing the most valuable type-strain genomes for metagenomic binning, comparative biology and taxonomic classification.</title>
        <authorList>
            <person name="Goeker M."/>
        </authorList>
    </citation>
    <scope>NUCLEOTIDE SEQUENCE [LARGE SCALE GENOMIC DNA]</scope>
    <source>
        <strain evidence="3 4">DSM 25287</strain>
    </source>
</reference>
<dbReference type="Proteomes" id="UP000295765">
    <property type="component" value="Unassembled WGS sequence"/>
</dbReference>